<accession>A0ABS7G191</accession>
<feature type="compositionally biased region" description="Low complexity" evidence="1">
    <location>
        <begin position="259"/>
        <end position="269"/>
    </location>
</feature>
<dbReference type="EMBL" id="JAIBOA010000024">
    <property type="protein sequence ID" value="MBW8486479.1"/>
    <property type="molecule type" value="Genomic_DNA"/>
</dbReference>
<proteinExistence type="predicted"/>
<sequence length="403" mass="41220">MPRRHGSGGEVGREAGGGLRRRRTAPLVIGAAALGTLAADIAVLATGHARPAADRPAARPAGGLVSVAQAAPPAGGVAPLGRRLVPHLLIAGRAPLPAASVERARRTKGVAGLAVVDAARTRIGERPAGILGVDPSTFRTFAPARTAESDQLWRTVATGGLAVSFDLARDGSLPLGGVVRAGGARPAQLRVGAYASMGIGSVDAVVSRAEARGLGMPAGNGLVVSASRTSPRKLAARLKKVLPRGTSISVLGAKERRAPGAAAPAAQPQVTGRPDGVTGPATLITGNSMTPTMRGVVVAVNGMFGPFPVIGCYRAGVDAQDHGDGRACDFMESTGGRMPSASARRHGDQLAAYAVANARRLGVSYVIWKQHIWNVRGGGWRPMENRGGITANHYDHVHVSVLR</sequence>
<feature type="region of interest" description="Disordered" evidence="1">
    <location>
        <begin position="254"/>
        <end position="276"/>
    </location>
</feature>
<feature type="domain" description="ARB-07466-like C-terminal" evidence="2">
    <location>
        <begin position="286"/>
        <end position="394"/>
    </location>
</feature>
<organism evidence="3 4">
    <name type="scientific">Actinomadura parmotrematis</name>
    <dbReference type="NCBI Taxonomy" id="2864039"/>
    <lineage>
        <taxon>Bacteria</taxon>
        <taxon>Bacillati</taxon>
        <taxon>Actinomycetota</taxon>
        <taxon>Actinomycetes</taxon>
        <taxon>Streptosporangiales</taxon>
        <taxon>Thermomonosporaceae</taxon>
        <taxon>Actinomadura</taxon>
    </lineage>
</organism>
<evidence type="ECO:0000313" key="4">
    <source>
        <dbReference type="Proteomes" id="UP000774570"/>
    </source>
</evidence>
<evidence type="ECO:0000259" key="2">
    <source>
        <dbReference type="Pfam" id="PF26571"/>
    </source>
</evidence>
<gene>
    <name evidence="3" type="ORF">K1Y72_29215</name>
</gene>
<dbReference type="Proteomes" id="UP000774570">
    <property type="component" value="Unassembled WGS sequence"/>
</dbReference>
<keyword evidence="4" id="KW-1185">Reference proteome</keyword>
<protein>
    <recommendedName>
        <fullName evidence="2">ARB-07466-like C-terminal domain-containing protein</fullName>
    </recommendedName>
</protein>
<evidence type="ECO:0000256" key="1">
    <source>
        <dbReference type="SAM" id="MobiDB-lite"/>
    </source>
</evidence>
<dbReference type="InterPro" id="IPR058593">
    <property type="entry name" value="ARB_07466-like_C"/>
</dbReference>
<reference evidence="3 4" key="1">
    <citation type="submission" date="2021-07" db="EMBL/GenBank/DDBJ databases">
        <title>Actinomadura sp. PM05-2 isolated from lichen.</title>
        <authorList>
            <person name="Somphong A."/>
            <person name="Phongsopitanun W."/>
            <person name="Tanasupawat S."/>
            <person name="Peongsungnone V."/>
        </authorList>
    </citation>
    <scope>NUCLEOTIDE SEQUENCE [LARGE SCALE GENOMIC DNA]</scope>
    <source>
        <strain evidence="3 4">PM05-2</strain>
    </source>
</reference>
<evidence type="ECO:0000313" key="3">
    <source>
        <dbReference type="EMBL" id="MBW8486479.1"/>
    </source>
</evidence>
<name>A0ABS7G191_9ACTN</name>
<dbReference type="Pfam" id="PF26571">
    <property type="entry name" value="VldE"/>
    <property type="match status" value="1"/>
</dbReference>
<comment type="caution">
    <text evidence="3">The sequence shown here is derived from an EMBL/GenBank/DDBJ whole genome shotgun (WGS) entry which is preliminary data.</text>
</comment>